<dbReference type="InterPro" id="IPR011060">
    <property type="entry name" value="RibuloseP-bd_barrel"/>
</dbReference>
<keyword evidence="6" id="KW-0822">Tryptophan biosynthesis</keyword>
<evidence type="ECO:0000259" key="9">
    <source>
        <dbReference type="Pfam" id="PF00218"/>
    </source>
</evidence>
<keyword evidence="7" id="KW-0057">Aromatic amino acid biosynthesis</keyword>
<dbReference type="PANTHER" id="PTHR22854:SF2">
    <property type="entry name" value="INDOLE-3-GLYCEROL-PHOSPHATE SYNTHASE"/>
    <property type="match status" value="1"/>
</dbReference>
<evidence type="ECO:0000256" key="2">
    <source>
        <dbReference type="ARBA" id="ARBA00004696"/>
    </source>
</evidence>
<dbReference type="Pfam" id="PF00218">
    <property type="entry name" value="IGPS"/>
    <property type="match status" value="1"/>
</dbReference>
<evidence type="ECO:0000313" key="11">
    <source>
        <dbReference type="Proteomes" id="UP001597053"/>
    </source>
</evidence>
<evidence type="ECO:0000256" key="6">
    <source>
        <dbReference type="ARBA" id="ARBA00022822"/>
    </source>
</evidence>
<evidence type="ECO:0000313" key="10">
    <source>
        <dbReference type="EMBL" id="MFD0785801.1"/>
    </source>
</evidence>
<dbReference type="InterPro" id="IPR013785">
    <property type="entry name" value="Aldolase_TIM"/>
</dbReference>
<dbReference type="PANTHER" id="PTHR22854">
    <property type="entry name" value="TRYPTOPHAN BIOSYNTHESIS PROTEIN"/>
    <property type="match status" value="1"/>
</dbReference>
<gene>
    <name evidence="10" type="ORF">ACFQZ8_18005</name>
</gene>
<sequence length="185" mass="19346">EYAAGGAAAVSVLTEQRRFAGSLADLESVRRAVDIPILRKDFIVTPYQVWETRAHGADLILLMVVSLGGGLLADLLGLARELGLTALVEAHTADELARAVEAGADLIGINARDLTTLEVDRTVFKQLAPAIPAGTIAVAESGVSGPEDVAEYRQWGADVVLVGEVLVRSGDPRGSVREFMAAAGS</sequence>
<dbReference type="InterPro" id="IPR045186">
    <property type="entry name" value="Indole-3-glycerol_P_synth"/>
</dbReference>
<name>A0ABW3A4C8_9ACTN</name>
<dbReference type="Proteomes" id="UP001597053">
    <property type="component" value="Unassembled WGS sequence"/>
</dbReference>
<evidence type="ECO:0000256" key="5">
    <source>
        <dbReference type="ARBA" id="ARBA00022793"/>
    </source>
</evidence>
<feature type="non-terminal residue" evidence="10">
    <location>
        <position position="1"/>
    </location>
</feature>
<evidence type="ECO:0000256" key="3">
    <source>
        <dbReference type="ARBA" id="ARBA00012362"/>
    </source>
</evidence>
<comment type="caution">
    <text evidence="10">The sequence shown here is derived from an EMBL/GenBank/DDBJ whole genome shotgun (WGS) entry which is preliminary data.</text>
</comment>
<organism evidence="10 11">
    <name type="scientific">Micromonospora azadirachtae</name>
    <dbReference type="NCBI Taxonomy" id="1970735"/>
    <lineage>
        <taxon>Bacteria</taxon>
        <taxon>Bacillati</taxon>
        <taxon>Actinomycetota</taxon>
        <taxon>Actinomycetes</taxon>
        <taxon>Micromonosporales</taxon>
        <taxon>Micromonosporaceae</taxon>
        <taxon>Micromonospora</taxon>
    </lineage>
</organism>
<protein>
    <recommendedName>
        <fullName evidence="3">indole-3-glycerol-phosphate synthase</fullName>
        <ecNumber evidence="3">4.1.1.48</ecNumber>
    </recommendedName>
</protein>
<keyword evidence="4" id="KW-0028">Amino-acid biosynthesis</keyword>
<proteinExistence type="predicted"/>
<evidence type="ECO:0000256" key="7">
    <source>
        <dbReference type="ARBA" id="ARBA00023141"/>
    </source>
</evidence>
<dbReference type="EC" id="4.1.1.48" evidence="3"/>
<reference evidence="11" key="1">
    <citation type="journal article" date="2019" name="Int. J. Syst. Evol. Microbiol.">
        <title>The Global Catalogue of Microorganisms (GCM) 10K type strain sequencing project: providing services to taxonomists for standard genome sequencing and annotation.</title>
        <authorList>
            <consortium name="The Broad Institute Genomics Platform"/>
            <consortium name="The Broad Institute Genome Sequencing Center for Infectious Disease"/>
            <person name="Wu L."/>
            <person name="Ma J."/>
        </authorList>
    </citation>
    <scope>NUCLEOTIDE SEQUENCE [LARGE SCALE GENOMIC DNA]</scope>
    <source>
        <strain evidence="11">JCM 32148</strain>
    </source>
</reference>
<evidence type="ECO:0000256" key="4">
    <source>
        <dbReference type="ARBA" id="ARBA00022605"/>
    </source>
</evidence>
<dbReference type="Gene3D" id="3.20.20.70">
    <property type="entry name" value="Aldolase class I"/>
    <property type="match status" value="1"/>
</dbReference>
<feature type="domain" description="Indole-3-glycerol phosphate synthase" evidence="9">
    <location>
        <begin position="1"/>
        <end position="178"/>
    </location>
</feature>
<dbReference type="InterPro" id="IPR013798">
    <property type="entry name" value="Indole-3-glycerol_P_synth_dom"/>
</dbReference>
<dbReference type="EMBL" id="JBHTHM010000997">
    <property type="protein sequence ID" value="MFD0785801.1"/>
    <property type="molecule type" value="Genomic_DNA"/>
</dbReference>
<keyword evidence="5" id="KW-0210">Decarboxylase</keyword>
<dbReference type="CDD" id="cd00331">
    <property type="entry name" value="IGPS"/>
    <property type="match status" value="1"/>
</dbReference>
<dbReference type="SUPFAM" id="SSF51366">
    <property type="entry name" value="Ribulose-phoshate binding barrel"/>
    <property type="match status" value="1"/>
</dbReference>
<evidence type="ECO:0000256" key="8">
    <source>
        <dbReference type="ARBA" id="ARBA00023239"/>
    </source>
</evidence>
<comment type="catalytic activity">
    <reaction evidence="1">
        <text>1-(2-carboxyphenylamino)-1-deoxy-D-ribulose 5-phosphate + H(+) = (1S,2R)-1-C-(indol-3-yl)glycerol 3-phosphate + CO2 + H2O</text>
        <dbReference type="Rhea" id="RHEA:23476"/>
        <dbReference type="ChEBI" id="CHEBI:15377"/>
        <dbReference type="ChEBI" id="CHEBI:15378"/>
        <dbReference type="ChEBI" id="CHEBI:16526"/>
        <dbReference type="ChEBI" id="CHEBI:58613"/>
        <dbReference type="ChEBI" id="CHEBI:58866"/>
        <dbReference type="EC" id="4.1.1.48"/>
    </reaction>
</comment>
<comment type="pathway">
    <text evidence="2">Amino-acid biosynthesis; L-tryptophan biosynthesis; L-tryptophan from chorismate: step 4/5.</text>
</comment>
<keyword evidence="11" id="KW-1185">Reference proteome</keyword>
<keyword evidence="8" id="KW-0456">Lyase</keyword>
<accession>A0ABW3A4C8</accession>
<evidence type="ECO:0000256" key="1">
    <source>
        <dbReference type="ARBA" id="ARBA00001633"/>
    </source>
</evidence>